<dbReference type="PROSITE" id="PS00477">
    <property type="entry name" value="ALPHA_2_MACROGLOBULIN"/>
    <property type="match status" value="1"/>
</dbReference>
<dbReference type="SMART" id="SM00643">
    <property type="entry name" value="C345C"/>
    <property type="match status" value="1"/>
</dbReference>
<dbReference type="InterPro" id="IPR001599">
    <property type="entry name" value="Macroglobln_a2"/>
</dbReference>
<evidence type="ECO:0000256" key="7">
    <source>
        <dbReference type="SAM" id="SignalP"/>
    </source>
</evidence>
<dbReference type="Pfam" id="PF07678">
    <property type="entry name" value="TED_complement"/>
    <property type="match status" value="1"/>
</dbReference>
<dbReference type="InterPro" id="IPR009048">
    <property type="entry name" value="A-macroglobulin_rcpt-bd"/>
</dbReference>
<evidence type="ECO:0000256" key="5">
    <source>
        <dbReference type="ARBA" id="ARBA00023157"/>
    </source>
</evidence>
<dbReference type="Pfam" id="PF01759">
    <property type="entry name" value="NTR"/>
    <property type="match status" value="1"/>
</dbReference>
<dbReference type="InterPro" id="IPR019742">
    <property type="entry name" value="MacrogloblnA2_CS"/>
</dbReference>
<dbReference type="KEGG" id="aplc:110986238"/>
<dbReference type="Gene3D" id="2.20.130.20">
    <property type="match status" value="1"/>
</dbReference>
<dbReference type="InterPro" id="IPR001134">
    <property type="entry name" value="Netrin_domain"/>
</dbReference>
<dbReference type="InterPro" id="IPR041425">
    <property type="entry name" value="C3/4/5_MG1"/>
</dbReference>
<dbReference type="CDD" id="cd02896">
    <property type="entry name" value="complement_C3_C4_C5"/>
    <property type="match status" value="1"/>
</dbReference>
<dbReference type="Gene3D" id="1.50.10.20">
    <property type="match status" value="1"/>
</dbReference>
<evidence type="ECO:0000256" key="6">
    <source>
        <dbReference type="ARBA" id="ARBA00023180"/>
    </source>
</evidence>
<dbReference type="SMART" id="SM01419">
    <property type="entry name" value="Thiol-ester_cl"/>
    <property type="match status" value="1"/>
</dbReference>
<accession>A0A8B7ZD97</accession>
<dbReference type="InterPro" id="IPR036595">
    <property type="entry name" value="A-macroglobulin_rcpt-bd_sf"/>
</dbReference>
<gene>
    <name evidence="10" type="primary">LOC110986238</name>
</gene>
<dbReference type="InterPro" id="IPR002890">
    <property type="entry name" value="MG2"/>
</dbReference>
<sequence length="1716" mass="192439">MQVFLVLSAAFHLLAAAQAAHYFIAAPNIVRVDVNETILVSVHGTDADEIPVTLYFHLAGSNNRISERTVIVTENEPQVARLSIERSQLPQRPTRGREFVTLVASSSSPLLTFQNQQVILMSYQASFVFIQTDKPLYTPNQRVDIRVVALNQDMAPANHELQVDIMSPDKITVYRKQQRPDNGFLILQFDVPEHPVLGNWTVTTRYGHLFNASTSVQFEVKEYVLPKFYVEVSTQSMYIVPGTPSLVSKVKAKYLFGEPVVGNYYVRYGVFTDDGSLMTLQSKEGQLDDEGQRHQSLDLNNVALENWTKSLMGKRLIIQAFVTDSASGETVNANNTMVTFCRTPFKFNWDLIQRYFKRKLPFSAKVNVQFLNGLPARNIPVIASPRARLQNGNLVDLVVSRAGNAQDTFEKVSGPQGEVDFRLDVPSDATQIEIRLRTNDPTLVNANFEDSITIQPQDSTNNEFMALRIPHIGLNVRRAEKIDALSSVEVQLTNEQNVDTLNFFVIAGGRIVHRDVSEVINQNIGLLFTVTHDMAPSARVVAYYIRNNGHVIADALLIDVEKKCKNHINMSIQGLPVHHNTYRANRAGQNVELEIQTAWNETNVGLLAVDEAVFKLRNYHRLTQKKVFMRMVGYDLGCGPGGGQTTASILKDAGLAVMTNANVNVPQREAVGCPDEHSRVRRTVNDTEKERILSKYDGVEREYCQKGLRNLPESHKLTCAQRAKLMAARKGLNGASPEITAFYECCTELESVSRGRADARDGKVNLEKIFVRWDFPESWLFDNVTTSSYGNGVRALYPITLPHSVTTWVIEAVGVSASELGLCVADPIKVEVRPLFFLDLGMPYSVQRFEQIEIVASVFNYADDDLEAIFFFLRVFLRSTKVTIYLAGKEGLCSVAQPGEYSEGITFTVASKKPASVKYVIVPMEVKDIPIEVVAESGQYSDAVKKTLIVRPEGYETKVHVPVTLDPVNTRELGRDERRGPDRFYRHTQQWGNAGEANQVDTIEYKINRDAIPGTHRARMSVIGTVMGNAVDTVITGLERLLRIPSGCGEQTISKFAPNVYIYTYLKHSNQFTPNLEASIQKYIRDGITNELRFRRPDGSFSLWGTDESKSTWLTAFVARILCKAKEFAAVDNNLICEAMIWLATQIQPDQNGGFFRELYEVNKRGLGGGVHDGTPLTAFILLSFLECECDTFNKINIVRGATDFLEDELPGLTRPYAIAITAYALALADSDRAQDAIETLKGIATYDADSRYWAADDSSFGAGRKPYWYVGRPKAIEVETTSYALLALLTVGDIPYTHAIVNWLTNQENYDGGFASTQDTVVALHALSVYSDAVQQDNTDIRCHVTCDKSGFNERFKLNPGSALVRQQKSINVPEISEDMTVVINSGGSGLGRFQFEATYYLPEPNRNDSCDFELQINQGDTPQADHLEDNDEEYFSYDVQVSYLRGERTGMAILDVGLFTGYVAVEEDLKQVMENSNGTVQQYEATDRAAIFYLAEISGQEATRIQFRARRKFKVGKIQPVAVRVYDYYNPTEDCVRFLGPKEGSSMLAKLCDDNTCICAEGNCSGTPKKTGRDYNVYELKTKACVTKSHFAFKVRVNGEEEKGNFQLYTLKILTPLKKGLDNVEAGDKRIFMKTKTCDTPHLKNIRDYLVIGSRGLPMKGDGESITYKYYIDEKMVFYEWPVLRDLQIRKWERISQKLQNLQAELEDNIGCAT</sequence>
<dbReference type="GeneID" id="110986238"/>
<evidence type="ECO:0000313" key="9">
    <source>
        <dbReference type="Proteomes" id="UP000694845"/>
    </source>
</evidence>
<dbReference type="Gene3D" id="2.60.40.1940">
    <property type="match status" value="1"/>
</dbReference>
<dbReference type="SUPFAM" id="SSF50242">
    <property type="entry name" value="TIMP-like"/>
    <property type="match status" value="1"/>
</dbReference>
<dbReference type="Pfam" id="PF01835">
    <property type="entry name" value="MG2"/>
    <property type="match status" value="1"/>
</dbReference>
<dbReference type="PANTHER" id="PTHR11412:SF166">
    <property type="entry name" value="NTR DOMAIN-CONTAINING PROTEIN"/>
    <property type="match status" value="1"/>
</dbReference>
<dbReference type="InterPro" id="IPR041555">
    <property type="entry name" value="MG3"/>
</dbReference>
<dbReference type="Pfam" id="PF17789">
    <property type="entry name" value="MG4"/>
    <property type="match status" value="1"/>
</dbReference>
<dbReference type="InterPro" id="IPR008993">
    <property type="entry name" value="TIMP-like_OB-fold"/>
</dbReference>
<dbReference type="InterPro" id="IPR011626">
    <property type="entry name" value="Alpha-macroglobulin_TED"/>
</dbReference>
<keyword evidence="9" id="KW-1185">Reference proteome</keyword>
<dbReference type="GO" id="GO:0005615">
    <property type="term" value="C:extracellular space"/>
    <property type="evidence" value="ECO:0007669"/>
    <property type="project" value="InterPro"/>
</dbReference>
<dbReference type="InterPro" id="IPR008930">
    <property type="entry name" value="Terpenoid_cyclase/PrenylTrfase"/>
</dbReference>
<keyword evidence="3 7" id="KW-0732">Signal</keyword>
<feature type="domain" description="NTR" evidence="8">
    <location>
        <begin position="1566"/>
        <end position="1714"/>
    </location>
</feature>
<evidence type="ECO:0000256" key="1">
    <source>
        <dbReference type="ARBA" id="ARBA00004613"/>
    </source>
</evidence>
<keyword evidence="2" id="KW-0964">Secreted</keyword>
<dbReference type="InterPro" id="IPR013783">
    <property type="entry name" value="Ig-like_fold"/>
</dbReference>
<protein>
    <submittedName>
        <fullName evidence="10">Complement C3-like</fullName>
    </submittedName>
</protein>
<dbReference type="OMA" id="DYMNSYD"/>
<dbReference type="Pfam" id="PF07703">
    <property type="entry name" value="A2M_BRD"/>
    <property type="match status" value="1"/>
</dbReference>
<dbReference type="SMART" id="SM01359">
    <property type="entry name" value="A2M_N_2"/>
    <property type="match status" value="1"/>
</dbReference>
<evidence type="ECO:0000256" key="4">
    <source>
        <dbReference type="ARBA" id="ARBA00022966"/>
    </source>
</evidence>
<dbReference type="Gene3D" id="6.20.50.160">
    <property type="match status" value="1"/>
</dbReference>
<dbReference type="Gene3D" id="2.40.50.120">
    <property type="match status" value="1"/>
</dbReference>
<dbReference type="GO" id="GO:0004866">
    <property type="term" value="F:endopeptidase inhibitor activity"/>
    <property type="evidence" value="ECO:0007669"/>
    <property type="project" value="InterPro"/>
</dbReference>
<dbReference type="Pfam" id="PF17791">
    <property type="entry name" value="MG3"/>
    <property type="match status" value="1"/>
</dbReference>
<dbReference type="Gene3D" id="1.20.91.20">
    <property type="entry name" value="Anaphylotoxins (complement system)"/>
    <property type="match status" value="1"/>
</dbReference>
<dbReference type="Proteomes" id="UP000694845">
    <property type="component" value="Unplaced"/>
</dbReference>
<dbReference type="SUPFAM" id="SSF49410">
    <property type="entry name" value="Alpha-macroglobulin receptor domain"/>
    <property type="match status" value="1"/>
</dbReference>
<dbReference type="Gene3D" id="2.60.120.1540">
    <property type="match status" value="1"/>
</dbReference>
<dbReference type="InterPro" id="IPR047565">
    <property type="entry name" value="Alpha-macroglob_thiol-ester_cl"/>
</dbReference>
<dbReference type="OrthoDB" id="6359008at2759"/>
<comment type="subcellular location">
    <subcellularLocation>
        <location evidence="1">Secreted</location>
    </subcellularLocation>
</comment>
<dbReference type="SMART" id="SM01360">
    <property type="entry name" value="A2M"/>
    <property type="match status" value="1"/>
</dbReference>
<dbReference type="InterPro" id="IPR040839">
    <property type="entry name" value="MG4"/>
</dbReference>
<evidence type="ECO:0000313" key="10">
    <source>
        <dbReference type="RefSeq" id="XP_022103653.1"/>
    </source>
</evidence>
<name>A0A8B7ZD97_ACAPL</name>
<keyword evidence="4" id="KW-0882">Thioester bond</keyword>
<dbReference type="Pfam" id="PF00207">
    <property type="entry name" value="A2M"/>
    <property type="match status" value="1"/>
</dbReference>
<dbReference type="InterPro" id="IPR011625">
    <property type="entry name" value="A2M_N_BRD"/>
</dbReference>
<dbReference type="InterPro" id="IPR050473">
    <property type="entry name" value="A2M/Complement_sys"/>
</dbReference>
<reference evidence="10" key="1">
    <citation type="submission" date="2025-08" db="UniProtKB">
        <authorList>
            <consortium name="RefSeq"/>
        </authorList>
    </citation>
    <scope>IDENTIFICATION</scope>
</reference>
<feature type="chain" id="PRO_5034467266" evidence="7">
    <location>
        <begin position="20"/>
        <end position="1716"/>
    </location>
</feature>
<evidence type="ECO:0000259" key="8">
    <source>
        <dbReference type="PROSITE" id="PS50189"/>
    </source>
</evidence>
<dbReference type="SMART" id="SM01361">
    <property type="entry name" value="A2M_recep"/>
    <property type="match status" value="1"/>
</dbReference>
<dbReference type="Pfam" id="PF17790">
    <property type="entry name" value="MG1"/>
    <property type="match status" value="1"/>
</dbReference>
<dbReference type="InterPro" id="IPR018933">
    <property type="entry name" value="Netrin_module_non-TIMP"/>
</dbReference>
<dbReference type="Pfam" id="PF07677">
    <property type="entry name" value="A2M_recep"/>
    <property type="match status" value="1"/>
</dbReference>
<keyword evidence="5" id="KW-1015">Disulfide bond</keyword>
<dbReference type="Gene3D" id="2.60.40.690">
    <property type="entry name" value="Alpha-macroglobulin, receptor-binding domain"/>
    <property type="match status" value="1"/>
</dbReference>
<evidence type="ECO:0000256" key="3">
    <source>
        <dbReference type="ARBA" id="ARBA00022729"/>
    </source>
</evidence>
<evidence type="ECO:0000256" key="2">
    <source>
        <dbReference type="ARBA" id="ARBA00022525"/>
    </source>
</evidence>
<proteinExistence type="predicted"/>
<dbReference type="Gene3D" id="2.60.40.1930">
    <property type="match status" value="3"/>
</dbReference>
<dbReference type="FunFam" id="2.60.40.1930:FF:000001">
    <property type="entry name" value="CD109 isoform 3"/>
    <property type="match status" value="1"/>
</dbReference>
<keyword evidence="6" id="KW-0325">Glycoprotein</keyword>
<dbReference type="PANTHER" id="PTHR11412">
    <property type="entry name" value="MACROGLOBULIN / COMPLEMENT"/>
    <property type="match status" value="1"/>
</dbReference>
<dbReference type="PROSITE" id="PS50189">
    <property type="entry name" value="NTR"/>
    <property type="match status" value="1"/>
</dbReference>
<dbReference type="Gene3D" id="2.60.40.10">
    <property type="entry name" value="Immunoglobulins"/>
    <property type="match status" value="2"/>
</dbReference>
<dbReference type="RefSeq" id="XP_022103653.1">
    <property type="nucleotide sequence ID" value="XM_022247961.1"/>
</dbReference>
<feature type="signal peptide" evidence="7">
    <location>
        <begin position="1"/>
        <end position="19"/>
    </location>
</feature>
<dbReference type="SUPFAM" id="SSF48239">
    <property type="entry name" value="Terpenoid cyclases/Protein prenyltransferases"/>
    <property type="match status" value="1"/>
</dbReference>
<organism evidence="9 10">
    <name type="scientific">Acanthaster planci</name>
    <name type="common">Crown-of-thorns starfish</name>
    <dbReference type="NCBI Taxonomy" id="133434"/>
    <lineage>
        <taxon>Eukaryota</taxon>
        <taxon>Metazoa</taxon>
        <taxon>Echinodermata</taxon>
        <taxon>Eleutherozoa</taxon>
        <taxon>Asterozoa</taxon>
        <taxon>Asteroidea</taxon>
        <taxon>Valvatacea</taxon>
        <taxon>Valvatida</taxon>
        <taxon>Acanthasteridae</taxon>
        <taxon>Acanthaster</taxon>
    </lineage>
</organism>